<keyword evidence="2" id="KW-1133">Transmembrane helix</keyword>
<dbReference type="PANTHER" id="PTHR34414">
    <property type="entry name" value="HET DOMAIN-CONTAINING PROTEIN-RELATED"/>
    <property type="match status" value="1"/>
</dbReference>
<name>A0A4Q4THV9_9PEZI</name>
<reference evidence="3 4" key="1">
    <citation type="submission" date="2018-06" db="EMBL/GenBank/DDBJ databases">
        <title>Complete Genomes of Monosporascus.</title>
        <authorList>
            <person name="Robinson A.J."/>
            <person name="Natvig D.O."/>
        </authorList>
    </citation>
    <scope>NUCLEOTIDE SEQUENCE [LARGE SCALE GENOMIC DNA]</scope>
    <source>
        <strain evidence="3 4">CBS 110550</strain>
    </source>
</reference>
<sequence>MPPKNGVRLEPPPFHSPTLRLSLQDDEHDTGLPTILVDKDERLWLSHLSISDCLHQELGVERLNRIHRHLWWAGRPAAARPLHRQRMLGREIVPTQRADFHLLWADRRIFVKPLPRYLLDHAFWEKHICPDPALHALACGLLVSYTWLIRHDTDLMLAKETHLVDARLDWPTWRQFVENLAEGLDLNGTAMINSRYAYGELRIKRLNQIYRFAKPGGLRDVVSGYASGYDSYTGFFRENFGWIVTLFGFGSILLSALQVGNGLETLESHEKFRRLSCILTLMALLAPFAIAAVSLLLFTCLFWFHLAQTVRYHRKKEQLRRKWNESIKDRLNN</sequence>
<dbReference type="Proteomes" id="UP000293360">
    <property type="component" value="Unassembled WGS sequence"/>
</dbReference>
<dbReference type="STRING" id="155417.A0A4Q4THV9"/>
<feature type="region of interest" description="Disordered" evidence="1">
    <location>
        <begin position="1"/>
        <end position="23"/>
    </location>
</feature>
<dbReference type="AlphaFoldDB" id="A0A4Q4THV9"/>
<dbReference type="InterPro" id="IPR046536">
    <property type="entry name" value="DUF6601"/>
</dbReference>
<keyword evidence="2" id="KW-0472">Membrane</keyword>
<comment type="caution">
    <text evidence="3">The sequence shown here is derived from an EMBL/GenBank/DDBJ whole genome shotgun (WGS) entry which is preliminary data.</text>
</comment>
<evidence type="ECO:0000313" key="4">
    <source>
        <dbReference type="Proteomes" id="UP000293360"/>
    </source>
</evidence>
<evidence type="ECO:0000313" key="3">
    <source>
        <dbReference type="EMBL" id="RYP06515.1"/>
    </source>
</evidence>
<protein>
    <recommendedName>
        <fullName evidence="5">Subtilisin-like serine protease</fullName>
    </recommendedName>
</protein>
<gene>
    <name evidence="3" type="ORF">DL764_003109</name>
</gene>
<dbReference type="Pfam" id="PF20246">
    <property type="entry name" value="DUF6601"/>
    <property type="match status" value="1"/>
</dbReference>
<feature type="transmembrane region" description="Helical" evidence="2">
    <location>
        <begin position="240"/>
        <end position="259"/>
    </location>
</feature>
<keyword evidence="2" id="KW-0812">Transmembrane</keyword>
<dbReference type="EMBL" id="QJNU01000126">
    <property type="protein sequence ID" value="RYP06515.1"/>
    <property type="molecule type" value="Genomic_DNA"/>
</dbReference>
<keyword evidence="4" id="KW-1185">Reference proteome</keyword>
<evidence type="ECO:0000256" key="2">
    <source>
        <dbReference type="SAM" id="Phobius"/>
    </source>
</evidence>
<proteinExistence type="predicted"/>
<evidence type="ECO:0000256" key="1">
    <source>
        <dbReference type="SAM" id="MobiDB-lite"/>
    </source>
</evidence>
<dbReference type="OrthoDB" id="5086500at2759"/>
<dbReference type="PANTHER" id="PTHR34414:SF1">
    <property type="entry name" value="SUBTILISIN-LIKE SERINE PROTEASE"/>
    <property type="match status" value="1"/>
</dbReference>
<organism evidence="3 4">
    <name type="scientific">Monosporascus ibericus</name>
    <dbReference type="NCBI Taxonomy" id="155417"/>
    <lineage>
        <taxon>Eukaryota</taxon>
        <taxon>Fungi</taxon>
        <taxon>Dikarya</taxon>
        <taxon>Ascomycota</taxon>
        <taxon>Pezizomycotina</taxon>
        <taxon>Sordariomycetes</taxon>
        <taxon>Xylariomycetidae</taxon>
        <taxon>Xylariales</taxon>
        <taxon>Xylariales incertae sedis</taxon>
        <taxon>Monosporascus</taxon>
    </lineage>
</organism>
<accession>A0A4Q4THV9</accession>
<feature type="transmembrane region" description="Helical" evidence="2">
    <location>
        <begin position="279"/>
        <end position="306"/>
    </location>
</feature>
<evidence type="ECO:0008006" key="5">
    <source>
        <dbReference type="Google" id="ProtNLM"/>
    </source>
</evidence>